<evidence type="ECO:0000256" key="1">
    <source>
        <dbReference type="SAM" id="Phobius"/>
    </source>
</evidence>
<keyword evidence="1" id="KW-0472">Membrane</keyword>
<dbReference type="AlphaFoldDB" id="A0A1H5SG81"/>
<name>A0A1H5SG81_XYLRU</name>
<organism evidence="2 3">
    <name type="scientific">Xylanibacter ruminicola</name>
    <name type="common">Prevotella ruminicola</name>
    <dbReference type="NCBI Taxonomy" id="839"/>
    <lineage>
        <taxon>Bacteria</taxon>
        <taxon>Pseudomonadati</taxon>
        <taxon>Bacteroidota</taxon>
        <taxon>Bacteroidia</taxon>
        <taxon>Bacteroidales</taxon>
        <taxon>Prevotellaceae</taxon>
        <taxon>Xylanibacter</taxon>
    </lineage>
</organism>
<reference evidence="2 3" key="1">
    <citation type="submission" date="2016-10" db="EMBL/GenBank/DDBJ databases">
        <authorList>
            <person name="de Groot N.N."/>
        </authorList>
    </citation>
    <scope>NUCLEOTIDE SEQUENCE [LARGE SCALE GENOMIC DNA]</scope>
    <source>
        <strain evidence="2 3">AR32</strain>
    </source>
</reference>
<sequence>MVDEPITMEEKKRPTATKAAIAKFREEHPSFTDEHLISSVENTYPKLYEDNLEVAIEIVKELYRRQEPWTDDSFIALLREMTEGRKLVRFGIEERKNARVIAKVNPFIERLYKEAQERTIYLSECPEYKDEDVKQYFEEVYADKGKTLAQKFFTLLNNRALYDTDQISGFVLPFHCYSEPNGDVVFTKNKRTKDDYDGNGHSLVSEKEVISRSAYVSNSSSKKGGCLGVVFVGLLVLSIIAFI</sequence>
<keyword evidence="1" id="KW-1133">Transmembrane helix</keyword>
<evidence type="ECO:0000313" key="2">
    <source>
        <dbReference type="EMBL" id="SEF48767.1"/>
    </source>
</evidence>
<gene>
    <name evidence="2" type="ORF">SAMN05216354_0639</name>
</gene>
<feature type="transmembrane region" description="Helical" evidence="1">
    <location>
        <begin position="224"/>
        <end position="242"/>
    </location>
</feature>
<keyword evidence="1" id="KW-0812">Transmembrane</keyword>
<proteinExistence type="predicted"/>
<accession>A0A1H5SG81</accession>
<dbReference type="Proteomes" id="UP000236735">
    <property type="component" value="Unassembled WGS sequence"/>
</dbReference>
<protein>
    <submittedName>
        <fullName evidence="2">Uncharacterized protein</fullName>
    </submittedName>
</protein>
<dbReference type="EMBL" id="FNUV01000001">
    <property type="protein sequence ID" value="SEF48767.1"/>
    <property type="molecule type" value="Genomic_DNA"/>
</dbReference>
<evidence type="ECO:0000313" key="3">
    <source>
        <dbReference type="Proteomes" id="UP000236735"/>
    </source>
</evidence>